<reference evidence="3" key="1">
    <citation type="submission" date="2016-10" db="EMBL/GenBank/DDBJ databases">
        <authorList>
            <person name="Varghese N."/>
            <person name="Submissions S."/>
        </authorList>
    </citation>
    <scope>NUCLEOTIDE SEQUENCE [LARGE SCALE GENOMIC DNA]</scope>
    <source>
        <strain evidence="3">Nm69</strain>
    </source>
</reference>
<keyword evidence="1" id="KW-0472">Membrane</keyword>
<gene>
    <name evidence="2" type="ORF">SAMN05216302_10921</name>
</gene>
<sequence length="80" mass="9224">MFIKLIDLMNFIFGIPGAIARNAYLLLVMLYILFFKGRIAFNMYYHDFMSTPPLTINEKLKWDFIGATILFSLVAYSGST</sequence>
<keyword evidence="1" id="KW-0812">Transmembrane</keyword>
<evidence type="ECO:0000313" key="2">
    <source>
        <dbReference type="EMBL" id="SFL43379.1"/>
    </source>
</evidence>
<dbReference type="AlphaFoldDB" id="A0A1I4HMA9"/>
<organism evidence="2 3">
    <name type="scientific">Nitrosomonas aestuarii</name>
    <dbReference type="NCBI Taxonomy" id="52441"/>
    <lineage>
        <taxon>Bacteria</taxon>
        <taxon>Pseudomonadati</taxon>
        <taxon>Pseudomonadota</taxon>
        <taxon>Betaproteobacteria</taxon>
        <taxon>Nitrosomonadales</taxon>
        <taxon>Nitrosomonadaceae</taxon>
        <taxon>Nitrosomonas</taxon>
    </lineage>
</organism>
<keyword evidence="1" id="KW-1133">Transmembrane helix</keyword>
<accession>A0A1I4HMA9</accession>
<protein>
    <submittedName>
        <fullName evidence="2">Uncharacterized protein</fullName>
    </submittedName>
</protein>
<dbReference type="Proteomes" id="UP000199533">
    <property type="component" value="Unassembled WGS sequence"/>
</dbReference>
<dbReference type="EMBL" id="FOSP01000092">
    <property type="protein sequence ID" value="SFL43379.1"/>
    <property type="molecule type" value="Genomic_DNA"/>
</dbReference>
<evidence type="ECO:0000256" key="1">
    <source>
        <dbReference type="SAM" id="Phobius"/>
    </source>
</evidence>
<proteinExistence type="predicted"/>
<dbReference type="RefSeq" id="WP_139218641.1">
    <property type="nucleotide sequence ID" value="NZ_FOSP01000092.1"/>
</dbReference>
<evidence type="ECO:0000313" key="3">
    <source>
        <dbReference type="Proteomes" id="UP000199533"/>
    </source>
</evidence>
<name>A0A1I4HMA9_9PROT</name>
<feature type="transmembrane region" description="Helical" evidence="1">
    <location>
        <begin position="12"/>
        <end position="34"/>
    </location>
</feature>
<keyword evidence="3" id="KW-1185">Reference proteome</keyword>